<proteinExistence type="predicted"/>
<organism evidence="1">
    <name type="scientific">uncultured marine virus</name>
    <dbReference type="NCBI Taxonomy" id="186617"/>
    <lineage>
        <taxon>Viruses</taxon>
        <taxon>environmental samples</taxon>
    </lineage>
</organism>
<evidence type="ECO:0000313" key="1">
    <source>
        <dbReference type="EMBL" id="AKH47897.1"/>
    </source>
</evidence>
<accession>A0A0F7L929</accession>
<name>A0A0F7L929_9VIRU</name>
<reference evidence="1" key="1">
    <citation type="journal article" date="2015" name="Front. Microbiol.">
        <title>Combining genomic sequencing methods to explore viral diversity and reveal potential virus-host interactions.</title>
        <authorList>
            <person name="Chow C.E."/>
            <person name="Winget D.M."/>
            <person name="White R.A.III."/>
            <person name="Hallam S.J."/>
            <person name="Suttle C.A."/>
        </authorList>
    </citation>
    <scope>NUCLEOTIDE SEQUENCE</scope>
    <source>
        <strain evidence="1">Oxic1_4</strain>
    </source>
</reference>
<sequence>MRRLKRTIRFNWILVIQAWEMGMLSLIPEQARRSVGQTIIPSQSLQTVGGVTHLHRPVFHQETLG</sequence>
<protein>
    <submittedName>
        <fullName evidence="1">Uncharacterized protein</fullName>
    </submittedName>
</protein>
<dbReference type="EMBL" id="KR029599">
    <property type="protein sequence ID" value="AKH47897.1"/>
    <property type="molecule type" value="Genomic_DNA"/>
</dbReference>
<reference evidence="1" key="2">
    <citation type="submission" date="2015-03" db="EMBL/GenBank/DDBJ databases">
        <authorList>
            <person name="Chow C.-E.T."/>
            <person name="Winget D.M."/>
            <person name="White R.A.III."/>
            <person name="Hallam S.J."/>
            <person name="Suttle C.A."/>
        </authorList>
    </citation>
    <scope>NUCLEOTIDE SEQUENCE</scope>
    <source>
        <strain evidence="1">Oxic1_4</strain>
    </source>
</reference>